<dbReference type="EMBL" id="AE017285">
    <property type="protein sequence ID" value="AAS94852.1"/>
    <property type="molecule type" value="Genomic_DNA"/>
</dbReference>
<gene>
    <name evidence="1" type="ordered locus">DVU_0369</name>
</gene>
<sequence>MEWFLCCIGNIDTFFCDFFIEYVAACAVCHYT</sequence>
<dbReference type="Proteomes" id="UP000002194">
    <property type="component" value="Chromosome"/>
</dbReference>
<dbReference type="HOGENOM" id="CLU_3389123_0_0_7"/>
<evidence type="ECO:0000313" key="2">
    <source>
        <dbReference type="Proteomes" id="UP000002194"/>
    </source>
</evidence>
<proteinExistence type="predicted"/>
<name>Q72F46_NITV2</name>
<accession>Q72F46</accession>
<organism evidence="1 2">
    <name type="scientific">Nitratidesulfovibrio vulgaris (strain ATCC 29579 / DSM 644 / CCUG 34227 / NCIMB 8303 / VKM B-1760 / Hildenborough)</name>
    <name type="common">Desulfovibrio vulgaris</name>
    <dbReference type="NCBI Taxonomy" id="882"/>
    <lineage>
        <taxon>Bacteria</taxon>
        <taxon>Pseudomonadati</taxon>
        <taxon>Thermodesulfobacteriota</taxon>
        <taxon>Desulfovibrionia</taxon>
        <taxon>Desulfovibrionales</taxon>
        <taxon>Desulfovibrionaceae</taxon>
        <taxon>Nitratidesulfovibrio</taxon>
    </lineage>
</organism>
<evidence type="ECO:0000313" key="1">
    <source>
        <dbReference type="EMBL" id="AAS94852.1"/>
    </source>
</evidence>
<dbReference type="EnsemblBacteria" id="AAS94852">
    <property type="protein sequence ID" value="AAS94852"/>
    <property type="gene ID" value="DVU_0369"/>
</dbReference>
<reference evidence="1 2" key="1">
    <citation type="journal article" date="2004" name="Nat. Biotechnol.">
        <title>The genome sequence of the anaerobic, sulfate-reducing bacterium Desulfovibrio vulgaris Hildenborough.</title>
        <authorList>
            <person name="Heidelberg J.F."/>
            <person name="Seshadri R."/>
            <person name="Haveman S.A."/>
            <person name="Hemme C.L."/>
            <person name="Paulsen I.T."/>
            <person name="Kolonay J.F."/>
            <person name="Eisen J.A."/>
            <person name="Ward N."/>
            <person name="Methe B."/>
            <person name="Brinkac L.M."/>
            <person name="Daugherty S.C."/>
            <person name="Deboy R.T."/>
            <person name="Dodson R.J."/>
            <person name="Durkin A.S."/>
            <person name="Madupu R."/>
            <person name="Nelson W.C."/>
            <person name="Sullivan S.A."/>
            <person name="Fouts D."/>
            <person name="Haft D.H."/>
            <person name="Selengut J."/>
            <person name="Peterson J.D."/>
            <person name="Davidsen T.M."/>
            <person name="Zafar N."/>
            <person name="Zhou L."/>
            <person name="Radune D."/>
            <person name="Dimitrov G."/>
            <person name="Hance M."/>
            <person name="Tran K."/>
            <person name="Khouri H."/>
            <person name="Gill J."/>
            <person name="Utterback T.R."/>
            <person name="Feldblyum T.V."/>
            <person name="Wall J.D."/>
            <person name="Voordouw G."/>
            <person name="Fraser C.M."/>
        </authorList>
    </citation>
    <scope>NUCLEOTIDE SEQUENCE [LARGE SCALE GENOMIC DNA]</scope>
    <source>
        <strain evidence="2">ATCC 29579 / DSM 644 / NCIMB 8303 / VKM B-1760 / Hildenborough</strain>
    </source>
</reference>
<dbReference type="KEGG" id="dvu:DVU_0369"/>
<dbReference type="PaxDb" id="882-DVU_0369"/>
<keyword evidence="2" id="KW-1185">Reference proteome</keyword>
<protein>
    <submittedName>
        <fullName evidence="1">Uncharacterized protein</fullName>
    </submittedName>
</protein>
<dbReference type="AlphaFoldDB" id="Q72F46"/>